<dbReference type="OrthoDB" id="9796766at2"/>
<proteinExistence type="predicted"/>
<dbReference type="PANTHER" id="PTHR20883:SF48">
    <property type="entry name" value="ECTOINE DIOXYGENASE"/>
    <property type="match status" value="1"/>
</dbReference>
<organism evidence="2 3">
    <name type="scientific">Roseovarius spongiae</name>
    <dbReference type="NCBI Taxonomy" id="2320272"/>
    <lineage>
        <taxon>Bacteria</taxon>
        <taxon>Pseudomonadati</taxon>
        <taxon>Pseudomonadota</taxon>
        <taxon>Alphaproteobacteria</taxon>
        <taxon>Rhodobacterales</taxon>
        <taxon>Roseobacteraceae</taxon>
        <taxon>Roseovarius</taxon>
    </lineage>
</organism>
<comment type="cofactor">
    <cofactor evidence="1">
        <name>Fe(2+)</name>
        <dbReference type="ChEBI" id="CHEBI:29033"/>
    </cofactor>
</comment>
<evidence type="ECO:0000256" key="1">
    <source>
        <dbReference type="ARBA" id="ARBA00001954"/>
    </source>
</evidence>
<dbReference type="EMBL" id="RAPE01000001">
    <property type="protein sequence ID" value="RKF16728.1"/>
    <property type="molecule type" value="Genomic_DNA"/>
</dbReference>
<keyword evidence="2" id="KW-0560">Oxidoreductase</keyword>
<name>A0A3A8AWH8_9RHOB</name>
<dbReference type="GO" id="GO:0016706">
    <property type="term" value="F:2-oxoglutarate-dependent dioxygenase activity"/>
    <property type="evidence" value="ECO:0007669"/>
    <property type="project" value="UniProtKB-ARBA"/>
</dbReference>
<comment type="caution">
    <text evidence="2">The sequence shown here is derived from an EMBL/GenBank/DDBJ whole genome shotgun (WGS) entry which is preliminary data.</text>
</comment>
<gene>
    <name evidence="2" type="ORF">D6850_04100</name>
</gene>
<evidence type="ECO:0000313" key="3">
    <source>
        <dbReference type="Proteomes" id="UP000281128"/>
    </source>
</evidence>
<protein>
    <submittedName>
        <fullName evidence="2">Phytanoyl-CoA dioxygenase family protein</fullName>
    </submittedName>
</protein>
<sequence>MVEIARLKNDADAAAERLLADGAVIVENVAEGGLVEQILDDLRAPFDAYGDKFANDFNGYRTRRCASILAHSEAAADIIAHPLVTGVADRVLKRHCVNYRLGSSTAIEIHPGEGAQELHRDDDFYPIRIPGVEFQISAMWALTEFTRENGATRVVPGSQDLRDIDAITEDEVTQAAMPAGSVLFYLGSAVHSGGQNNSDAPRTGLITTYSLGWLRQEENMYLSVPRERAERFPEHVRRLMGYQSHGAHLGVFPGDPDDHWFDA</sequence>
<dbReference type="GO" id="GO:0005506">
    <property type="term" value="F:iron ion binding"/>
    <property type="evidence" value="ECO:0007669"/>
    <property type="project" value="UniProtKB-ARBA"/>
</dbReference>
<dbReference type="InterPro" id="IPR008775">
    <property type="entry name" value="Phytyl_CoA_dOase-like"/>
</dbReference>
<reference evidence="2 3" key="1">
    <citation type="submission" date="2018-09" db="EMBL/GenBank/DDBJ databases">
        <title>Roseovarius spongiae sp. nov., isolated from a marine sponge.</title>
        <authorList>
            <person name="Zhuang L."/>
            <person name="Luo L."/>
        </authorList>
    </citation>
    <scope>NUCLEOTIDE SEQUENCE [LARGE SCALE GENOMIC DNA]</scope>
    <source>
        <strain evidence="2 3">HN-E21</strain>
    </source>
</reference>
<dbReference type="Gene3D" id="2.60.120.620">
    <property type="entry name" value="q2cbj1_9rhob like domain"/>
    <property type="match status" value="1"/>
</dbReference>
<dbReference type="PANTHER" id="PTHR20883">
    <property type="entry name" value="PHYTANOYL-COA DIOXYGENASE DOMAIN CONTAINING 1"/>
    <property type="match status" value="1"/>
</dbReference>
<dbReference type="SUPFAM" id="SSF51197">
    <property type="entry name" value="Clavaminate synthase-like"/>
    <property type="match status" value="1"/>
</dbReference>
<accession>A0A3A8AWH8</accession>
<dbReference type="Pfam" id="PF05721">
    <property type="entry name" value="PhyH"/>
    <property type="match status" value="1"/>
</dbReference>
<keyword evidence="2" id="KW-0223">Dioxygenase</keyword>
<dbReference type="AlphaFoldDB" id="A0A3A8AWH8"/>
<keyword evidence="3" id="KW-1185">Reference proteome</keyword>
<dbReference type="RefSeq" id="WP_121164015.1">
    <property type="nucleotide sequence ID" value="NZ_RAPE01000001.1"/>
</dbReference>
<evidence type="ECO:0000313" key="2">
    <source>
        <dbReference type="EMBL" id="RKF16728.1"/>
    </source>
</evidence>
<dbReference type="Proteomes" id="UP000281128">
    <property type="component" value="Unassembled WGS sequence"/>
</dbReference>